<comment type="caution">
    <text evidence="20">The sequence shown here is derived from an EMBL/GenBank/DDBJ whole genome shotgun (WGS) entry which is preliminary data.</text>
</comment>
<dbReference type="Pfam" id="PF02654">
    <property type="entry name" value="CobS"/>
    <property type="match status" value="1"/>
</dbReference>
<comment type="catalytic activity">
    <reaction evidence="17 19">
        <text>alpha-ribazole + adenosylcob(III)inamide-GDP = adenosylcob(III)alamin + GMP + H(+)</text>
        <dbReference type="Rhea" id="RHEA:16049"/>
        <dbReference type="ChEBI" id="CHEBI:10329"/>
        <dbReference type="ChEBI" id="CHEBI:15378"/>
        <dbReference type="ChEBI" id="CHEBI:18408"/>
        <dbReference type="ChEBI" id="CHEBI:58115"/>
        <dbReference type="ChEBI" id="CHEBI:60487"/>
        <dbReference type="EC" id="2.7.8.26"/>
    </reaction>
</comment>
<dbReference type="InterPro" id="IPR003805">
    <property type="entry name" value="CobS"/>
</dbReference>
<evidence type="ECO:0000256" key="15">
    <source>
        <dbReference type="ARBA" id="ARBA00032605"/>
    </source>
</evidence>
<dbReference type="EMBL" id="VFOQ01000001">
    <property type="protein sequence ID" value="TQL60158.1"/>
    <property type="molecule type" value="Genomic_DNA"/>
</dbReference>
<dbReference type="GO" id="GO:0009236">
    <property type="term" value="P:cobalamin biosynthetic process"/>
    <property type="evidence" value="ECO:0007669"/>
    <property type="project" value="UniProtKB-UniRule"/>
</dbReference>
<evidence type="ECO:0000256" key="3">
    <source>
        <dbReference type="ARBA" id="ARBA00004663"/>
    </source>
</evidence>
<evidence type="ECO:0000256" key="19">
    <source>
        <dbReference type="HAMAP-Rule" id="MF_00719"/>
    </source>
</evidence>
<evidence type="ECO:0000256" key="5">
    <source>
        <dbReference type="ARBA" id="ARBA00013200"/>
    </source>
</evidence>
<sequence>MTTPPAGRQPGTLADALRLSVGTLTAVPVAPPRRVDRQVAGLAMALAPVAALPLAVPVVLVLLVGRAVHAPAGVVAVLVVTGLVLGTRAMHLDGLADTADGLSASYDRERALEVMRRSDIGPSGVAAVALVLLLQVAALTALAGSAAGAVAAGVAVLLGRHGLAWACATGVPSARPSGLGATVAGSIPRRAVAACAVVALALAAVAVALAGAAWWLGPAMWAGGVLAAAAVLRRCTTRLGGVTGDVLGAVVELGAAASLTVAAMLLPHAG</sequence>
<evidence type="ECO:0000313" key="21">
    <source>
        <dbReference type="Proteomes" id="UP000319514"/>
    </source>
</evidence>
<evidence type="ECO:0000256" key="11">
    <source>
        <dbReference type="ARBA" id="ARBA00022842"/>
    </source>
</evidence>
<gene>
    <name evidence="19" type="primary">cobS</name>
    <name evidence="20" type="ORF">FB474_1541</name>
</gene>
<keyword evidence="12 19" id="KW-1133">Transmembrane helix</keyword>
<name>A0A542ZIH1_9MICO</name>
<evidence type="ECO:0000256" key="18">
    <source>
        <dbReference type="ARBA" id="ARBA00049504"/>
    </source>
</evidence>
<comment type="subcellular location">
    <subcellularLocation>
        <location evidence="2 19">Cell membrane</location>
        <topology evidence="2 19">Multi-pass membrane protein</topology>
    </subcellularLocation>
</comment>
<evidence type="ECO:0000256" key="6">
    <source>
        <dbReference type="ARBA" id="ARBA00015850"/>
    </source>
</evidence>
<dbReference type="PANTHER" id="PTHR34148">
    <property type="entry name" value="ADENOSYLCOBINAMIDE-GDP RIBAZOLETRANSFERASE"/>
    <property type="match status" value="1"/>
</dbReference>
<keyword evidence="13 19" id="KW-0472">Membrane</keyword>
<keyword evidence="11 19" id="KW-0460">Magnesium</keyword>
<comment type="pathway">
    <text evidence="3 19">Cofactor biosynthesis; adenosylcobalamin biosynthesis; adenosylcobalamin from cob(II)yrinate a,c-diamide: step 7/7.</text>
</comment>
<dbReference type="AlphaFoldDB" id="A0A542ZIH1"/>
<proteinExistence type="inferred from homology"/>
<keyword evidence="10 19" id="KW-0812">Transmembrane</keyword>
<evidence type="ECO:0000313" key="20">
    <source>
        <dbReference type="EMBL" id="TQL60158.1"/>
    </source>
</evidence>
<reference evidence="20 21" key="1">
    <citation type="submission" date="2019-06" db="EMBL/GenBank/DDBJ databases">
        <title>Sequencing the genomes of 1000 actinobacteria strains.</title>
        <authorList>
            <person name="Klenk H.-P."/>
        </authorList>
    </citation>
    <scope>NUCLEOTIDE SEQUENCE [LARGE SCALE GENOMIC DNA]</scope>
    <source>
        <strain evidence="20 21">DSM 18082</strain>
    </source>
</reference>
<dbReference type="RefSeq" id="WP_221632472.1">
    <property type="nucleotide sequence ID" value="NZ_BAAAKX010000021.1"/>
</dbReference>
<dbReference type="Proteomes" id="UP000319514">
    <property type="component" value="Unassembled WGS sequence"/>
</dbReference>
<dbReference type="GO" id="GO:0051073">
    <property type="term" value="F:adenosylcobinamide-GDP ribazoletransferase activity"/>
    <property type="evidence" value="ECO:0007669"/>
    <property type="project" value="UniProtKB-UniRule"/>
</dbReference>
<feature type="transmembrane region" description="Helical" evidence="19">
    <location>
        <begin position="68"/>
        <end position="86"/>
    </location>
</feature>
<evidence type="ECO:0000256" key="10">
    <source>
        <dbReference type="ARBA" id="ARBA00022692"/>
    </source>
</evidence>
<evidence type="ECO:0000256" key="9">
    <source>
        <dbReference type="ARBA" id="ARBA00022679"/>
    </source>
</evidence>
<dbReference type="HAMAP" id="MF_00719">
    <property type="entry name" value="CobS"/>
    <property type="match status" value="1"/>
</dbReference>
<dbReference type="UniPathway" id="UPA00148">
    <property type="reaction ID" value="UER00238"/>
</dbReference>
<dbReference type="GO" id="GO:0005886">
    <property type="term" value="C:plasma membrane"/>
    <property type="evidence" value="ECO:0007669"/>
    <property type="project" value="UniProtKB-SubCell"/>
</dbReference>
<evidence type="ECO:0000256" key="1">
    <source>
        <dbReference type="ARBA" id="ARBA00001946"/>
    </source>
</evidence>
<evidence type="ECO:0000256" key="8">
    <source>
        <dbReference type="ARBA" id="ARBA00022573"/>
    </source>
</evidence>
<evidence type="ECO:0000256" key="2">
    <source>
        <dbReference type="ARBA" id="ARBA00004651"/>
    </source>
</evidence>
<feature type="transmembrane region" description="Helical" evidence="19">
    <location>
        <begin position="246"/>
        <end position="266"/>
    </location>
</feature>
<evidence type="ECO:0000256" key="7">
    <source>
        <dbReference type="ARBA" id="ARBA00022475"/>
    </source>
</evidence>
<evidence type="ECO:0000256" key="17">
    <source>
        <dbReference type="ARBA" id="ARBA00048623"/>
    </source>
</evidence>
<keyword evidence="9 19" id="KW-0808">Transferase</keyword>
<accession>A0A542ZIH1</accession>
<evidence type="ECO:0000256" key="14">
    <source>
        <dbReference type="ARBA" id="ARBA00025228"/>
    </source>
</evidence>
<dbReference type="EC" id="2.7.8.26" evidence="5 19"/>
<organism evidence="20 21">
    <name type="scientific">Oryzihumus leptocrescens</name>
    <dbReference type="NCBI Taxonomy" id="297536"/>
    <lineage>
        <taxon>Bacteria</taxon>
        <taxon>Bacillati</taxon>
        <taxon>Actinomycetota</taxon>
        <taxon>Actinomycetes</taxon>
        <taxon>Micrococcales</taxon>
        <taxon>Intrasporangiaceae</taxon>
        <taxon>Oryzihumus</taxon>
    </lineage>
</organism>
<comment type="cofactor">
    <cofactor evidence="1 19">
        <name>Mg(2+)</name>
        <dbReference type="ChEBI" id="CHEBI:18420"/>
    </cofactor>
</comment>
<dbReference type="PANTHER" id="PTHR34148:SF1">
    <property type="entry name" value="ADENOSYLCOBINAMIDE-GDP RIBAZOLETRANSFERASE"/>
    <property type="match status" value="1"/>
</dbReference>
<protein>
    <recommendedName>
        <fullName evidence="6 19">Adenosylcobinamide-GDP ribazoletransferase</fullName>
        <ecNumber evidence="5 19">2.7.8.26</ecNumber>
    </recommendedName>
    <alternativeName>
        <fullName evidence="16 19">Cobalamin synthase</fullName>
    </alternativeName>
    <alternativeName>
        <fullName evidence="15 19">Cobalamin-5'-phosphate synthase</fullName>
    </alternativeName>
</protein>
<keyword evidence="21" id="KW-1185">Reference proteome</keyword>
<keyword evidence="7 19" id="KW-1003">Cell membrane</keyword>
<evidence type="ECO:0000256" key="12">
    <source>
        <dbReference type="ARBA" id="ARBA00022989"/>
    </source>
</evidence>
<comment type="catalytic activity">
    <reaction evidence="18 19">
        <text>alpha-ribazole 5'-phosphate + adenosylcob(III)inamide-GDP = adenosylcob(III)alamin 5'-phosphate + GMP + H(+)</text>
        <dbReference type="Rhea" id="RHEA:23560"/>
        <dbReference type="ChEBI" id="CHEBI:15378"/>
        <dbReference type="ChEBI" id="CHEBI:57918"/>
        <dbReference type="ChEBI" id="CHEBI:58115"/>
        <dbReference type="ChEBI" id="CHEBI:60487"/>
        <dbReference type="ChEBI" id="CHEBI:60493"/>
        <dbReference type="EC" id="2.7.8.26"/>
    </reaction>
</comment>
<keyword evidence="8 19" id="KW-0169">Cobalamin biosynthesis</keyword>
<comment type="similarity">
    <text evidence="4 19">Belongs to the CobS family.</text>
</comment>
<evidence type="ECO:0000256" key="13">
    <source>
        <dbReference type="ARBA" id="ARBA00023136"/>
    </source>
</evidence>
<evidence type="ECO:0000256" key="16">
    <source>
        <dbReference type="ARBA" id="ARBA00032853"/>
    </source>
</evidence>
<feature type="transmembrane region" description="Helical" evidence="19">
    <location>
        <begin position="191"/>
        <end position="216"/>
    </location>
</feature>
<evidence type="ECO:0000256" key="4">
    <source>
        <dbReference type="ARBA" id="ARBA00010561"/>
    </source>
</evidence>
<comment type="function">
    <text evidence="14 19">Joins adenosylcobinamide-GDP and alpha-ribazole to generate adenosylcobalamin (Ado-cobalamin). Also synthesizes adenosylcobalamin 5'-phosphate from adenosylcobinamide-GDP and alpha-ribazole 5'-phosphate.</text>
</comment>
<dbReference type="GO" id="GO:0008818">
    <property type="term" value="F:cobalamin 5'-phosphate synthase activity"/>
    <property type="evidence" value="ECO:0007669"/>
    <property type="project" value="UniProtKB-UniRule"/>
</dbReference>
<feature type="transmembrane region" description="Helical" evidence="19">
    <location>
        <begin position="39"/>
        <end position="62"/>
    </location>
</feature>